<feature type="compositionally biased region" description="Basic and acidic residues" evidence="2">
    <location>
        <begin position="260"/>
        <end position="296"/>
    </location>
</feature>
<dbReference type="InterPro" id="IPR013022">
    <property type="entry name" value="Xyl_isomerase-like_TIM-brl"/>
</dbReference>
<comment type="caution">
    <text evidence="4">The sequence shown here is derived from an EMBL/GenBank/DDBJ whole genome shotgun (WGS) entry which is preliminary data.</text>
</comment>
<dbReference type="Gene3D" id="3.20.20.150">
    <property type="entry name" value="Divalent-metal-dependent TIM barrel enzymes"/>
    <property type="match status" value="1"/>
</dbReference>
<evidence type="ECO:0000313" key="4">
    <source>
        <dbReference type="EMBL" id="GAD57243.1"/>
    </source>
</evidence>
<feature type="compositionally biased region" description="Low complexity" evidence="2">
    <location>
        <begin position="303"/>
        <end position="312"/>
    </location>
</feature>
<organism evidence="4 5">
    <name type="scientific">Limimaricola cinnabarinus LL-001</name>
    <dbReference type="NCBI Taxonomy" id="1337093"/>
    <lineage>
        <taxon>Bacteria</taxon>
        <taxon>Pseudomonadati</taxon>
        <taxon>Pseudomonadota</taxon>
        <taxon>Alphaproteobacteria</taxon>
        <taxon>Rhodobacterales</taxon>
        <taxon>Paracoccaceae</taxon>
        <taxon>Limimaricola</taxon>
    </lineage>
</organism>
<dbReference type="Pfam" id="PF01261">
    <property type="entry name" value="AP_endonuc_2"/>
    <property type="match status" value="1"/>
</dbReference>
<evidence type="ECO:0000256" key="2">
    <source>
        <dbReference type="SAM" id="MobiDB-lite"/>
    </source>
</evidence>
<dbReference type="Proteomes" id="UP000016566">
    <property type="component" value="Unassembled WGS sequence"/>
</dbReference>
<dbReference type="eggNOG" id="COG3622">
    <property type="taxonomic scope" value="Bacteria"/>
</dbReference>
<proteinExistence type="predicted"/>
<feature type="region of interest" description="Disordered" evidence="2">
    <location>
        <begin position="234"/>
        <end position="321"/>
    </location>
</feature>
<feature type="domain" description="Xylose isomerase-like TIM barrel" evidence="3">
    <location>
        <begin position="19"/>
        <end position="226"/>
    </location>
</feature>
<keyword evidence="1 4" id="KW-0413">Isomerase</keyword>
<accession>U3AR82</accession>
<dbReference type="GO" id="GO:0046487">
    <property type="term" value="P:glyoxylate metabolic process"/>
    <property type="evidence" value="ECO:0007669"/>
    <property type="project" value="TreeGrafter"/>
</dbReference>
<gene>
    <name evidence="4" type="ORF">MBELCI_3295</name>
</gene>
<dbReference type="InterPro" id="IPR050417">
    <property type="entry name" value="Sugar_Epim/Isomerase"/>
</dbReference>
<evidence type="ECO:0000259" key="3">
    <source>
        <dbReference type="Pfam" id="PF01261"/>
    </source>
</evidence>
<dbReference type="STRING" id="1337093.MBELCI_3295"/>
<dbReference type="GO" id="GO:0008903">
    <property type="term" value="F:hydroxypyruvate isomerase activity"/>
    <property type="evidence" value="ECO:0007669"/>
    <property type="project" value="TreeGrafter"/>
</dbReference>
<protein>
    <submittedName>
        <fullName evidence="4">Hydroxypyruvate isomerase</fullName>
    </submittedName>
</protein>
<dbReference type="PANTHER" id="PTHR43489">
    <property type="entry name" value="ISOMERASE"/>
    <property type="match status" value="1"/>
</dbReference>
<dbReference type="EMBL" id="BATB01000072">
    <property type="protein sequence ID" value="GAD57243.1"/>
    <property type="molecule type" value="Genomic_DNA"/>
</dbReference>
<reference evidence="4" key="1">
    <citation type="journal article" date="2013" name="Genome Announc.">
        <title>Draft Genome Sequence of Loktanella cinnabarina LL-001T, Isolated from Deep-Sea Floor Sediment.</title>
        <authorList>
            <person name="Nishi S."/>
            <person name="Tsubouchi T."/>
            <person name="Takaki Y."/>
            <person name="Koyanagi R."/>
            <person name="Satoh N."/>
            <person name="Maruyama T."/>
            <person name="Hatada Y."/>
        </authorList>
    </citation>
    <scope>NUCLEOTIDE SEQUENCE [LARGE SCALE GENOMIC DNA]</scope>
    <source>
        <strain evidence="4">LL-001</strain>
    </source>
</reference>
<name>U3AR82_9RHOB</name>
<keyword evidence="5" id="KW-1185">Reference proteome</keyword>
<evidence type="ECO:0000256" key="1">
    <source>
        <dbReference type="ARBA" id="ARBA00023235"/>
    </source>
</evidence>
<keyword evidence="4" id="KW-0670">Pyruvate</keyword>
<dbReference type="InterPro" id="IPR036237">
    <property type="entry name" value="Xyl_isomerase-like_sf"/>
</dbReference>
<dbReference type="PANTHER" id="PTHR43489:SF6">
    <property type="entry name" value="HYDROXYPYRUVATE ISOMERASE-RELATED"/>
    <property type="match status" value="1"/>
</dbReference>
<dbReference type="SUPFAM" id="SSF51658">
    <property type="entry name" value="Xylose isomerase-like"/>
    <property type="match status" value="1"/>
</dbReference>
<evidence type="ECO:0000313" key="5">
    <source>
        <dbReference type="Proteomes" id="UP000016566"/>
    </source>
</evidence>
<dbReference type="AlphaFoldDB" id="U3AR82"/>
<sequence length="336" mass="36579">MFSANLGFLFTDRALPEAIRAAKRHGFGAVECHFPYDTPAREVRAALDETGLEMLGINTVPGDTASGDFGLAAVPGREREAQAAIEHALDYAAEIGARNVHVMAGRSTDFDAAEALFRGTLRAACDLAAPRGIGLLIEPINRRDVASYHLSHIEQAAATVAAVGSDTLKIMFDCYHLQIMQGDLIRRFETHREMIGHVQIAGVPDRGEPDGGELHYPNLIAAIRDLAGTRRLVRNTGRARDGPRMALDGWTHSRKSGQGGRHERDTGDRELYRDRHGGAERDGRAGRREPRCDARHARGRAGAGARRGLQGASCVRRGGDGAFAEARRDRQLRRGL</sequence>